<gene>
    <name evidence="1" type="ORF">AB5J54_00685</name>
</gene>
<protein>
    <submittedName>
        <fullName evidence="1">Uncharacterized protein</fullName>
    </submittedName>
</protein>
<name>A0AB39SPP5_9ACTN</name>
<proteinExistence type="predicted"/>
<accession>A0AB39SPP5</accession>
<reference evidence="1" key="1">
    <citation type="submission" date="2024-07" db="EMBL/GenBank/DDBJ databases">
        <authorList>
            <person name="Yu S.T."/>
        </authorList>
    </citation>
    <scope>NUCLEOTIDE SEQUENCE</scope>
    <source>
        <strain evidence="1">R44</strain>
    </source>
</reference>
<dbReference type="RefSeq" id="WP_369141888.1">
    <property type="nucleotide sequence ID" value="NZ_CP163444.1"/>
</dbReference>
<organism evidence="1">
    <name type="scientific">Streptomyces sp. R44</name>
    <dbReference type="NCBI Taxonomy" id="3238633"/>
    <lineage>
        <taxon>Bacteria</taxon>
        <taxon>Bacillati</taxon>
        <taxon>Actinomycetota</taxon>
        <taxon>Actinomycetes</taxon>
        <taxon>Kitasatosporales</taxon>
        <taxon>Streptomycetaceae</taxon>
        <taxon>Streptomyces</taxon>
    </lineage>
</organism>
<sequence length="104" mass="11380">MEINHQKLDDLSLTWSVVDPSAPVRWPGSDLQWRAGPLPGLQAVQGLPLQGVELIEWTGGDLAEGNVDVSFVFEASRVTVFDALDENGLSFSPPGQHQRTHPLH</sequence>
<evidence type="ECO:0000313" key="1">
    <source>
        <dbReference type="EMBL" id="XDQ69145.1"/>
    </source>
</evidence>
<dbReference type="AlphaFoldDB" id="A0AB39SPP5"/>
<dbReference type="EMBL" id="CP163444">
    <property type="protein sequence ID" value="XDQ69145.1"/>
    <property type="molecule type" value="Genomic_DNA"/>
</dbReference>